<organism evidence="1 2">
    <name type="scientific">Pseudoalteromonas luteoviolacea (strain 2ta16)</name>
    <dbReference type="NCBI Taxonomy" id="1353533"/>
    <lineage>
        <taxon>Bacteria</taxon>
        <taxon>Pseudomonadati</taxon>
        <taxon>Pseudomonadota</taxon>
        <taxon>Gammaproteobacteria</taxon>
        <taxon>Alteromonadales</taxon>
        <taxon>Pseudoalteromonadaceae</taxon>
        <taxon>Pseudoalteromonas</taxon>
    </lineage>
</organism>
<dbReference type="RefSeq" id="WP_023398301.1">
    <property type="nucleotide sequence ID" value="NZ_AUSV01000017.1"/>
</dbReference>
<dbReference type="Proteomes" id="UP000017820">
    <property type="component" value="Unassembled WGS sequence"/>
</dbReference>
<dbReference type="PATRIC" id="fig|1353533.3.peg.1358"/>
<dbReference type="GeneID" id="29922051"/>
<dbReference type="AlphaFoldDB" id="V4H9T8"/>
<gene>
    <name evidence="1" type="ORF">PL2TA16_02096</name>
</gene>
<name>V4H9T8_PSEL2</name>
<reference evidence="1 2" key="1">
    <citation type="submission" date="2013-07" db="EMBL/GenBank/DDBJ databases">
        <title>Draft genome sequence of Pseudoalteromonas luteoviolacea 2ta16.</title>
        <authorList>
            <person name="Allen E.E."/>
            <person name="Azam F."/>
            <person name="Podell S."/>
        </authorList>
    </citation>
    <scope>NUCLEOTIDE SEQUENCE [LARGE SCALE GENOMIC DNA]</scope>
    <source>
        <strain evidence="1 2">2ta16</strain>
    </source>
</reference>
<accession>V4H9T8</accession>
<sequence length="135" mass="14574">MGVDVHFDMNDINKTIVMAMAGGTVSKLTGGKFANGAVTAAIQFAVNQLQRKPQQNRVWNPKKRVFQELGSQLPAKNAKGEYIYDQNGDIASIYPGAGGQQEIATYGYENAAKTSCAAMQNQIGQVQILCINYVA</sequence>
<evidence type="ECO:0000313" key="1">
    <source>
        <dbReference type="EMBL" id="ESP94251.1"/>
    </source>
</evidence>
<evidence type="ECO:0000313" key="2">
    <source>
        <dbReference type="Proteomes" id="UP000017820"/>
    </source>
</evidence>
<dbReference type="EMBL" id="AUSV01000017">
    <property type="protein sequence ID" value="ESP94251.1"/>
    <property type="molecule type" value="Genomic_DNA"/>
</dbReference>
<protein>
    <submittedName>
        <fullName evidence="1">Uncharacterized protein</fullName>
    </submittedName>
</protein>
<proteinExistence type="predicted"/>
<comment type="caution">
    <text evidence="1">The sequence shown here is derived from an EMBL/GenBank/DDBJ whole genome shotgun (WGS) entry which is preliminary data.</text>
</comment>